<reference evidence="2" key="1">
    <citation type="submission" date="2023-10" db="EMBL/GenBank/DDBJ databases">
        <authorList>
            <person name="Hackl T."/>
        </authorList>
    </citation>
    <scope>NUCLEOTIDE SEQUENCE</scope>
</reference>
<keyword evidence="3" id="KW-1185">Reference proteome</keyword>
<dbReference type="AlphaFoldDB" id="A0AAI8VXH0"/>
<accession>A0AAI8VXH0</accession>
<proteinExistence type="predicted"/>
<gene>
    <name evidence="2" type="ORF">KHLLAP_LOCUS13362</name>
</gene>
<dbReference type="EMBL" id="CAUWAG010000020">
    <property type="protein sequence ID" value="CAJ2512894.1"/>
    <property type="molecule type" value="Genomic_DNA"/>
</dbReference>
<name>A0AAI8VXH0_9PEZI</name>
<protein>
    <submittedName>
        <fullName evidence="2">Uu.00g010130.m01.CDS01</fullName>
    </submittedName>
</protein>
<evidence type="ECO:0000313" key="2">
    <source>
        <dbReference type="EMBL" id="CAJ2512894.1"/>
    </source>
</evidence>
<feature type="region of interest" description="Disordered" evidence="1">
    <location>
        <begin position="1"/>
        <end position="27"/>
    </location>
</feature>
<organism evidence="2 3">
    <name type="scientific">Anthostomella pinea</name>
    <dbReference type="NCBI Taxonomy" id="933095"/>
    <lineage>
        <taxon>Eukaryota</taxon>
        <taxon>Fungi</taxon>
        <taxon>Dikarya</taxon>
        <taxon>Ascomycota</taxon>
        <taxon>Pezizomycotina</taxon>
        <taxon>Sordariomycetes</taxon>
        <taxon>Xylariomycetidae</taxon>
        <taxon>Xylariales</taxon>
        <taxon>Xylariaceae</taxon>
        <taxon>Anthostomella</taxon>
    </lineage>
</organism>
<sequence>MATHHPKQQPGSSAQLDPRQEPSTPSFSAVIVKLEDVKKAEGIAKALSKSLSETVWNKAGIRPAARDDKDMKVAEEVELEIALQNAIERYGTDENGRKADGVVINAVTPEGDVLGALIADKIDGLQQYDPQAQLDDNKLDDEKPRLPPAPSNEEYVSHLKEVYKWGHTTSIDKYLQKKLHAVKQIHAEKGSGRGYWCQL</sequence>
<evidence type="ECO:0000256" key="1">
    <source>
        <dbReference type="SAM" id="MobiDB-lite"/>
    </source>
</evidence>
<dbReference type="Proteomes" id="UP001295740">
    <property type="component" value="Unassembled WGS sequence"/>
</dbReference>
<evidence type="ECO:0000313" key="3">
    <source>
        <dbReference type="Proteomes" id="UP001295740"/>
    </source>
</evidence>
<feature type="compositionally biased region" description="Polar residues" evidence="1">
    <location>
        <begin position="9"/>
        <end position="27"/>
    </location>
</feature>
<comment type="caution">
    <text evidence="2">The sequence shown here is derived from an EMBL/GenBank/DDBJ whole genome shotgun (WGS) entry which is preliminary data.</text>
</comment>